<dbReference type="Proteomes" id="UP000002743">
    <property type="component" value="Chromosome"/>
</dbReference>
<accession>C6XB54</accession>
<evidence type="ECO:0000256" key="1">
    <source>
        <dbReference type="HAMAP-Rule" id="MF_02216"/>
    </source>
</evidence>
<name>C6XB54_METGS</name>
<keyword evidence="1" id="KW-0963">Cytoplasm</keyword>
<dbReference type="GO" id="GO:0005737">
    <property type="term" value="C:cytoplasm"/>
    <property type="evidence" value="ECO:0007669"/>
    <property type="project" value="UniProtKB-SubCell"/>
</dbReference>
<dbReference type="GO" id="GO:0006744">
    <property type="term" value="P:ubiquinone biosynthetic process"/>
    <property type="evidence" value="ECO:0007669"/>
    <property type="project" value="UniProtKB-UniRule"/>
</dbReference>
<dbReference type="KEGG" id="mei:Msip34_2587"/>
<dbReference type="eggNOG" id="COG2960">
    <property type="taxonomic scope" value="Bacteria"/>
</dbReference>
<evidence type="ECO:0000313" key="2">
    <source>
        <dbReference type="EMBL" id="ACT51824.1"/>
    </source>
</evidence>
<dbReference type="PANTHER" id="PTHR38040">
    <property type="entry name" value="UBIQUINONE BIOSYNTHESIS ACCESSORY FACTOR UBIK"/>
    <property type="match status" value="1"/>
</dbReference>
<comment type="subcellular location">
    <subcellularLocation>
        <location evidence="1">Cytoplasm</location>
    </subcellularLocation>
</comment>
<dbReference type="RefSeq" id="WP_015831064.1">
    <property type="nucleotide sequence ID" value="NC_012969.1"/>
</dbReference>
<gene>
    <name evidence="1" type="primary">ubiK</name>
    <name evidence="2" type="ordered locus">Msip34_2587</name>
</gene>
<reference evidence="3" key="1">
    <citation type="submission" date="2009-07" db="EMBL/GenBank/DDBJ databases">
        <title>Complete sequence of chromosome of Methylovorus sp. SIP3-4.</title>
        <authorList>
            <person name="Lucas S."/>
            <person name="Copeland A."/>
            <person name="Lapidus A."/>
            <person name="Glavina del Rio T."/>
            <person name="Tice H."/>
            <person name="Bruce D."/>
            <person name="Goodwin L."/>
            <person name="Pitluck S."/>
            <person name="Clum A."/>
            <person name="Larimer F."/>
            <person name="Land M."/>
            <person name="Hauser L."/>
            <person name="Kyrpides N."/>
            <person name="Mikhailova N."/>
            <person name="Kayluzhnaya M."/>
            <person name="Chistoserdova L."/>
        </authorList>
    </citation>
    <scope>NUCLEOTIDE SEQUENCE [LARGE SCALE GENOMIC DNA]</scope>
    <source>
        <strain evidence="3">SIP3-4</strain>
    </source>
</reference>
<dbReference type="PANTHER" id="PTHR38040:SF1">
    <property type="entry name" value="UBIQUINONE BIOSYNTHESIS ACCESSORY FACTOR UBIK"/>
    <property type="match status" value="1"/>
</dbReference>
<evidence type="ECO:0000313" key="3">
    <source>
        <dbReference type="Proteomes" id="UP000002743"/>
    </source>
</evidence>
<dbReference type="HOGENOM" id="CLU_154412_3_2_4"/>
<sequence length="88" mass="10016">MNTAFLNDLSLKIKEISESSPLGDLEKNLNALLQGAFTKLELVSREEFDVQADLLRVARQQLDEAQIKLEKMEQKLTELEVLLQKTNS</sequence>
<keyword evidence="1" id="KW-0831">Ubiquinone biosynthesis</keyword>
<dbReference type="EMBL" id="CP001674">
    <property type="protein sequence ID" value="ACT51824.1"/>
    <property type="molecule type" value="Genomic_DNA"/>
</dbReference>
<dbReference type="OrthoDB" id="5297354at2"/>
<dbReference type="STRING" id="582744.Msip34_2587"/>
<comment type="pathway">
    <text evidence="1">Cofactor biosynthesis; ubiquinone biosynthesis.</text>
</comment>
<dbReference type="UniPathway" id="UPA00232"/>
<dbReference type="AlphaFoldDB" id="C6XB54"/>
<keyword evidence="3" id="KW-1185">Reference proteome</keyword>
<dbReference type="Pfam" id="PF04380">
    <property type="entry name" value="BMFP"/>
    <property type="match status" value="1"/>
</dbReference>
<protein>
    <recommendedName>
        <fullName evidence="1">Ubiquinone biosynthesis accessory factor UbiK</fullName>
    </recommendedName>
</protein>
<comment type="similarity">
    <text evidence="1">Belongs to the UbiK family.</text>
</comment>
<proteinExistence type="inferred from homology"/>
<dbReference type="HAMAP" id="MF_02216">
    <property type="entry name" value="UbiK"/>
    <property type="match status" value="1"/>
</dbReference>
<reference evidence="2 3" key="2">
    <citation type="journal article" date="2011" name="J. Bacteriol.">
        <title>Genomes of three methylotrophs from a single niche uncover genetic and metabolic divergence of Methylophilaceae.</title>
        <authorList>
            <person name="Lapidus A."/>
            <person name="Clum A."/>
            <person name="Labutti K."/>
            <person name="Kaluzhnaya M.G."/>
            <person name="Lim S."/>
            <person name="Beck D.A."/>
            <person name="Glavina Del Rio T."/>
            <person name="Nolan M."/>
            <person name="Mavromatis K."/>
            <person name="Huntemann M."/>
            <person name="Lucas S."/>
            <person name="Lidstrom M.E."/>
            <person name="Ivanova N."/>
            <person name="Chistoserdova L."/>
        </authorList>
    </citation>
    <scope>NUCLEOTIDE SEQUENCE [LARGE SCALE GENOMIC DNA]</scope>
    <source>
        <strain evidence="2 3">SIP3-4</strain>
    </source>
</reference>
<dbReference type="InterPro" id="IPR007475">
    <property type="entry name" value="UbiK"/>
</dbReference>
<comment type="function">
    <text evidence="1">Required for efficient ubiquinone (coenzyme Q) biosynthesis. UbiK is probably an accessory factor of Ubi enzymes and facilitates ubiquinone biosynthesis by acting as an assembly factor, a targeting factor, or both.</text>
</comment>
<feature type="coiled-coil region" evidence="1">
    <location>
        <begin position="55"/>
        <end position="82"/>
    </location>
</feature>
<organism evidence="2 3">
    <name type="scientific">Methylovorus glucosotrophus (strain SIP3-4)</name>
    <dbReference type="NCBI Taxonomy" id="582744"/>
    <lineage>
        <taxon>Bacteria</taxon>
        <taxon>Pseudomonadati</taxon>
        <taxon>Pseudomonadota</taxon>
        <taxon>Betaproteobacteria</taxon>
        <taxon>Nitrosomonadales</taxon>
        <taxon>Methylophilaceae</taxon>
        <taxon>Methylovorus</taxon>
    </lineage>
</organism>
<keyword evidence="1" id="KW-0175">Coiled coil</keyword>